<keyword evidence="2" id="KW-0812">Transmembrane</keyword>
<keyword evidence="1" id="KW-0175">Coiled coil</keyword>
<evidence type="ECO:0000256" key="2">
    <source>
        <dbReference type="SAM" id="Phobius"/>
    </source>
</evidence>
<reference evidence="4" key="1">
    <citation type="submission" date="2021-01" db="EMBL/GenBank/DDBJ databases">
        <title>Fulvivirga kasyanovii gen. nov., sp nov., a novel member of the phylum Bacteroidetes isolated from seawater in a mussel farm.</title>
        <authorList>
            <person name="Zhao L.-H."/>
            <person name="Wang Z.-J."/>
        </authorList>
    </citation>
    <scope>NUCLEOTIDE SEQUENCE</scope>
    <source>
        <strain evidence="4">29W222</strain>
    </source>
</reference>
<name>A0A937FWN6_9BACT</name>
<feature type="chain" id="PRO_5036817266" evidence="3">
    <location>
        <begin position="21"/>
        <end position="229"/>
    </location>
</feature>
<keyword evidence="5" id="KW-1185">Reference proteome</keyword>
<dbReference type="Proteomes" id="UP000614216">
    <property type="component" value="Unassembled WGS sequence"/>
</dbReference>
<dbReference type="AlphaFoldDB" id="A0A937FWN6"/>
<protein>
    <submittedName>
        <fullName evidence="4">Uncharacterized protein</fullName>
    </submittedName>
</protein>
<keyword evidence="2" id="KW-1133">Transmembrane helix</keyword>
<evidence type="ECO:0000256" key="3">
    <source>
        <dbReference type="SAM" id="SignalP"/>
    </source>
</evidence>
<keyword evidence="2" id="KW-0472">Membrane</keyword>
<comment type="caution">
    <text evidence="4">The sequence shown here is derived from an EMBL/GenBank/DDBJ whole genome shotgun (WGS) entry which is preliminary data.</text>
</comment>
<dbReference type="RefSeq" id="WP_202855924.1">
    <property type="nucleotide sequence ID" value="NZ_JAEUGD010000025.1"/>
</dbReference>
<organism evidence="4 5">
    <name type="scientific">Fulvivirga marina</name>
    <dbReference type="NCBI Taxonomy" id="2494733"/>
    <lineage>
        <taxon>Bacteria</taxon>
        <taxon>Pseudomonadati</taxon>
        <taxon>Bacteroidota</taxon>
        <taxon>Cytophagia</taxon>
        <taxon>Cytophagales</taxon>
        <taxon>Fulvivirgaceae</taxon>
        <taxon>Fulvivirga</taxon>
    </lineage>
</organism>
<evidence type="ECO:0000256" key="1">
    <source>
        <dbReference type="SAM" id="Coils"/>
    </source>
</evidence>
<evidence type="ECO:0000313" key="4">
    <source>
        <dbReference type="EMBL" id="MBL6446377.1"/>
    </source>
</evidence>
<feature type="coiled-coil region" evidence="1">
    <location>
        <begin position="101"/>
        <end position="138"/>
    </location>
</feature>
<dbReference type="EMBL" id="JAEUGD010000025">
    <property type="protein sequence ID" value="MBL6446377.1"/>
    <property type="molecule type" value="Genomic_DNA"/>
</dbReference>
<feature type="transmembrane region" description="Helical" evidence="2">
    <location>
        <begin position="140"/>
        <end position="158"/>
    </location>
</feature>
<keyword evidence="3" id="KW-0732">Signal</keyword>
<gene>
    <name evidence="4" type="ORF">JMN32_08665</name>
</gene>
<sequence>MKPTNYFIALFLLISLSVVGQVNTPQNIMTLQPQIPQQVVNDINALRTITAGQCNEAKLALRNEIVNRSNPYIGRYSRLQYAILRADDALMNCFQSCLDDKNNLVSQVGQLNSELENAEAYQNSYRNCQDNLQDANETTITISVIGGSFILILIVIWLKVRSVREIFKNVFEKILDTVQEKLLDAAVAALEDETWKKKFGKIQDLYTQYKQRKIKAEEFERRLNEILAT</sequence>
<evidence type="ECO:0000313" key="5">
    <source>
        <dbReference type="Proteomes" id="UP000614216"/>
    </source>
</evidence>
<proteinExistence type="predicted"/>
<feature type="signal peptide" evidence="3">
    <location>
        <begin position="1"/>
        <end position="20"/>
    </location>
</feature>
<accession>A0A937FWN6</accession>